<organism evidence="1 2">
    <name type="scientific">Pantoea osteomyelitidis</name>
    <dbReference type="NCBI Taxonomy" id="3230026"/>
    <lineage>
        <taxon>Bacteria</taxon>
        <taxon>Pseudomonadati</taxon>
        <taxon>Pseudomonadota</taxon>
        <taxon>Gammaproteobacteria</taxon>
        <taxon>Enterobacterales</taxon>
        <taxon>Erwiniaceae</taxon>
        <taxon>Pantoea</taxon>
    </lineage>
</organism>
<evidence type="ECO:0000313" key="2">
    <source>
        <dbReference type="Proteomes" id="UP001611251"/>
    </source>
</evidence>
<keyword evidence="2" id="KW-1185">Reference proteome</keyword>
<dbReference type="EMBL" id="JBGFSN010000004">
    <property type="protein sequence ID" value="MFH8134192.1"/>
    <property type="molecule type" value="Genomic_DNA"/>
</dbReference>
<name>A0ABW7PV67_9GAMM</name>
<evidence type="ECO:0000313" key="1">
    <source>
        <dbReference type="EMBL" id="MFH8134192.1"/>
    </source>
</evidence>
<reference evidence="1 2" key="1">
    <citation type="submission" date="2024-08" db="EMBL/GenBank/DDBJ databases">
        <title>Pantoea ronii - a newly identified human opportunistic pathogen.</title>
        <authorList>
            <person name="Keidar-Friedman D."/>
            <person name="Sorek N."/>
            <person name="Leshin-Carmel D."/>
            <person name="Tsur A."/>
            <person name="Amsalem M."/>
            <person name="Tolkach D."/>
            <person name="Brosh-Nissimov T."/>
        </authorList>
    </citation>
    <scope>NUCLEOTIDE SEQUENCE [LARGE SCALE GENOMIC DNA]</scope>
    <source>
        <strain evidence="1 2">AA23256</strain>
    </source>
</reference>
<gene>
    <name evidence="1" type="ORF">ABU178_08395</name>
</gene>
<comment type="caution">
    <text evidence="1">The sequence shown here is derived from an EMBL/GenBank/DDBJ whole genome shotgun (WGS) entry which is preliminary data.</text>
</comment>
<dbReference type="Proteomes" id="UP001611251">
    <property type="component" value="Unassembled WGS sequence"/>
</dbReference>
<dbReference type="InterPro" id="IPR010557">
    <property type="entry name" value="DUF1133"/>
</dbReference>
<protein>
    <submittedName>
        <fullName evidence="1">DUF1133 family protein</fullName>
    </submittedName>
</protein>
<dbReference type="RefSeq" id="WP_397213760.1">
    <property type="nucleotide sequence ID" value="NZ_JBGFSN010000004.1"/>
</dbReference>
<dbReference type="Pfam" id="PF06576">
    <property type="entry name" value="DUF1133"/>
    <property type="match status" value="1"/>
</dbReference>
<accession>A0ABW7PV67</accession>
<sequence>MIYPSTCGKADGKEIRLRTLESVWIQGKLRMWGRWSYIGEGKTGNVFNQLLSTKKVTKTALAQAQKYLKNSGLSKSELALYLSDLLSARQKSSLAYCTDAEALLIDRVISGVLEEHRGLLYIIHDRYIGRGKSKKQMARELNENHPEWCLRTCESRIDTWLTFAEYLLYQPMCEAFGVNVKRFR</sequence>
<proteinExistence type="predicted"/>